<keyword evidence="2" id="KW-1133">Transmembrane helix</keyword>
<keyword evidence="2" id="KW-0472">Membrane</keyword>
<proteinExistence type="predicted"/>
<feature type="transmembrane region" description="Helical" evidence="2">
    <location>
        <begin position="211"/>
        <end position="236"/>
    </location>
</feature>
<feature type="transmembrane region" description="Helical" evidence="2">
    <location>
        <begin position="295"/>
        <end position="316"/>
    </location>
</feature>
<evidence type="ECO:0000313" key="5">
    <source>
        <dbReference type="Proteomes" id="UP000192801"/>
    </source>
</evidence>
<keyword evidence="5" id="KW-1185">Reference proteome</keyword>
<dbReference type="AlphaFoldDB" id="A0A1X0CVY3"/>
<feature type="transmembrane region" description="Helical" evidence="2">
    <location>
        <begin position="242"/>
        <end position="275"/>
    </location>
</feature>
<feature type="domain" description="DUF7847" evidence="3">
    <location>
        <begin position="107"/>
        <end position="350"/>
    </location>
</feature>
<keyword evidence="2" id="KW-0812">Transmembrane</keyword>
<feature type="region of interest" description="Disordered" evidence="1">
    <location>
        <begin position="16"/>
        <end position="56"/>
    </location>
</feature>
<feature type="compositionally biased region" description="Pro residues" evidence="1">
    <location>
        <begin position="17"/>
        <end position="29"/>
    </location>
</feature>
<reference evidence="4 5" key="1">
    <citation type="submission" date="2016-12" db="EMBL/GenBank/DDBJ databases">
        <title>The new phylogeny of genus Mycobacterium.</title>
        <authorList>
            <person name="Tortoli E."/>
            <person name="Trovato A."/>
            <person name="Cirillo D.M."/>
        </authorList>
    </citation>
    <scope>NUCLEOTIDE SEQUENCE [LARGE SCALE GENOMIC DNA]</scope>
    <source>
        <strain evidence="4 5">DSM 45130</strain>
    </source>
</reference>
<feature type="compositionally biased region" description="Pro residues" evidence="1">
    <location>
        <begin position="36"/>
        <end position="49"/>
    </location>
</feature>
<evidence type="ECO:0000259" key="3">
    <source>
        <dbReference type="Pfam" id="PF25231"/>
    </source>
</evidence>
<dbReference type="InterPro" id="IPR057169">
    <property type="entry name" value="DUF7847"/>
</dbReference>
<organism evidence="4 5">
    <name type="scientific">Mycolicibacterium insubricum</name>
    <dbReference type="NCBI Taxonomy" id="444597"/>
    <lineage>
        <taxon>Bacteria</taxon>
        <taxon>Bacillati</taxon>
        <taxon>Actinomycetota</taxon>
        <taxon>Actinomycetes</taxon>
        <taxon>Mycobacteriales</taxon>
        <taxon>Mycobacteriaceae</taxon>
        <taxon>Mycolicibacterium</taxon>
    </lineage>
</organism>
<feature type="transmembrane region" description="Helical" evidence="2">
    <location>
        <begin position="336"/>
        <end position="367"/>
    </location>
</feature>
<comment type="caution">
    <text evidence="4">The sequence shown here is derived from an EMBL/GenBank/DDBJ whole genome shotgun (WGS) entry which is preliminary data.</text>
</comment>
<gene>
    <name evidence="4" type="ORF">BST26_19870</name>
</gene>
<sequence length="413" mass="43394">MQQHYPVGYPQYAAPGYPQPGYRPTPPGYPVYQPQPGYPPQGFGPPGFPPQAGYQPGYPPQPSYVAPVPQPGYVPGPAPSAPLVSIDLKPGIIPLRPLGISDIYNGAVAYIRSNPRTTLGLTTIVVVLTQLLALGLQIGPLLALDRVNMLGDNSSDVGASALLQLPGALTTWLATILLGGMLTVVVGRAVFGETITIGEAWARIRGRLPALIGLAALETLAMFLVLGVIVVIVVGLAQASAALAVIAGLFLLLLFGLGACYLWVQLTFAPTAIVLERLSVMAAIRRSFALVRGDFWRLLGILLLTAILVSIIASALGFPFQIAGAIMTSGVRDNDVLLIGASLTAIGAAIGRIITTPFSAGVTVLLYTDRRMRGEAFDMVLRTGADAALRAAADPAAGPHVLDETDQLWLTRR</sequence>
<dbReference type="Pfam" id="PF25231">
    <property type="entry name" value="DUF7847"/>
    <property type="match status" value="1"/>
</dbReference>
<evidence type="ECO:0000313" key="4">
    <source>
        <dbReference type="EMBL" id="ORA64327.1"/>
    </source>
</evidence>
<dbReference type="SUPFAM" id="SSF81995">
    <property type="entry name" value="beta-sandwich domain of Sec23/24"/>
    <property type="match status" value="1"/>
</dbReference>
<evidence type="ECO:0000256" key="1">
    <source>
        <dbReference type="SAM" id="MobiDB-lite"/>
    </source>
</evidence>
<feature type="transmembrane region" description="Helical" evidence="2">
    <location>
        <begin position="119"/>
        <end position="143"/>
    </location>
</feature>
<protein>
    <recommendedName>
        <fullName evidence="3">DUF7847 domain-containing protein</fullName>
    </recommendedName>
</protein>
<feature type="transmembrane region" description="Helical" evidence="2">
    <location>
        <begin position="163"/>
        <end position="191"/>
    </location>
</feature>
<accession>A0A1X0CVY3</accession>
<evidence type="ECO:0000256" key="2">
    <source>
        <dbReference type="SAM" id="Phobius"/>
    </source>
</evidence>
<dbReference type="STRING" id="444597.BST26_19870"/>
<name>A0A1X0CVY3_9MYCO</name>
<dbReference type="Proteomes" id="UP000192801">
    <property type="component" value="Unassembled WGS sequence"/>
</dbReference>
<dbReference type="RefSeq" id="WP_083033471.1">
    <property type="nucleotide sequence ID" value="NZ_MVHS01000074.1"/>
</dbReference>
<dbReference type="EMBL" id="MVHS01000074">
    <property type="protein sequence ID" value="ORA64327.1"/>
    <property type="molecule type" value="Genomic_DNA"/>
</dbReference>
<dbReference type="OrthoDB" id="121140at2"/>